<sequence>MSALERSPLEVPGPFGVDPRLNDGFRRLAKAAGERAARAAERARRARVRLEALRQGGPPAGPDASRPVPVPLRATLDQALAYQVLIGVHEQAAHHFRARAERGHGDTASHLERAAWHDRAAEQARLAKIAWVTSSRPGSAPTAPDGSPP</sequence>
<accession>A0ABX1B4F6</accession>
<dbReference type="EMBL" id="JAATEP010000011">
    <property type="protein sequence ID" value="NJP91347.1"/>
    <property type="molecule type" value="Genomic_DNA"/>
</dbReference>
<dbReference type="Proteomes" id="UP000696294">
    <property type="component" value="Unassembled WGS sequence"/>
</dbReference>
<keyword evidence="2" id="KW-1185">Reference proteome</keyword>
<dbReference type="RefSeq" id="WP_168010741.1">
    <property type="nucleotide sequence ID" value="NZ_JAATEP010000011.1"/>
</dbReference>
<name>A0ABX1B4F6_9ACTN</name>
<proteinExistence type="predicted"/>
<evidence type="ECO:0000313" key="1">
    <source>
        <dbReference type="EMBL" id="NJP91347.1"/>
    </source>
</evidence>
<comment type="caution">
    <text evidence="1">The sequence shown here is derived from an EMBL/GenBank/DDBJ whole genome shotgun (WGS) entry which is preliminary data.</text>
</comment>
<protein>
    <submittedName>
        <fullName evidence="1">Uncharacterized protein</fullName>
    </submittedName>
</protein>
<organism evidence="1 2">
    <name type="scientific">Nonomuraea composti</name>
    <dbReference type="NCBI Taxonomy" id="2720023"/>
    <lineage>
        <taxon>Bacteria</taxon>
        <taxon>Bacillati</taxon>
        <taxon>Actinomycetota</taxon>
        <taxon>Actinomycetes</taxon>
        <taxon>Streptosporangiales</taxon>
        <taxon>Streptosporangiaceae</taxon>
        <taxon>Nonomuraea</taxon>
    </lineage>
</organism>
<gene>
    <name evidence="1" type="ORF">HCN51_18095</name>
</gene>
<evidence type="ECO:0000313" key="2">
    <source>
        <dbReference type="Proteomes" id="UP000696294"/>
    </source>
</evidence>
<reference evidence="1 2" key="1">
    <citation type="submission" date="2020-03" db="EMBL/GenBank/DDBJ databases">
        <title>WGS of actinomycetes isolated from Thailand.</title>
        <authorList>
            <person name="Thawai C."/>
        </authorList>
    </citation>
    <scope>NUCLEOTIDE SEQUENCE [LARGE SCALE GENOMIC DNA]</scope>
    <source>
        <strain evidence="1 2">FMUSA5-5</strain>
    </source>
</reference>